<dbReference type="CDD" id="cd18007">
    <property type="entry name" value="DEXHc_ATRX-like"/>
    <property type="match status" value="1"/>
</dbReference>
<evidence type="ECO:0000256" key="8">
    <source>
        <dbReference type="ARBA" id="ARBA00023242"/>
    </source>
</evidence>
<evidence type="ECO:0000313" key="13">
    <source>
        <dbReference type="Proteomes" id="UP000481153"/>
    </source>
</evidence>
<comment type="caution">
    <text evidence="12">The sequence shown here is derived from an EMBL/GenBank/DDBJ whole genome shotgun (WGS) entry which is preliminary data.</text>
</comment>
<evidence type="ECO:0000313" key="12">
    <source>
        <dbReference type="EMBL" id="KAF0732084.1"/>
    </source>
</evidence>
<evidence type="ECO:0000256" key="5">
    <source>
        <dbReference type="ARBA" id="ARBA00022806"/>
    </source>
</evidence>
<comment type="similarity">
    <text evidence="2">Belongs to the SNF2/RAD54 helicase family.</text>
</comment>
<dbReference type="PANTHER" id="PTHR45797">
    <property type="entry name" value="RAD54-LIKE"/>
    <property type="match status" value="1"/>
</dbReference>
<dbReference type="InterPro" id="IPR038718">
    <property type="entry name" value="SNF2-like_sf"/>
</dbReference>
<evidence type="ECO:0000256" key="6">
    <source>
        <dbReference type="ARBA" id="ARBA00022840"/>
    </source>
</evidence>
<dbReference type="Proteomes" id="UP000481153">
    <property type="component" value="Unassembled WGS sequence"/>
</dbReference>
<comment type="subcellular location">
    <subcellularLocation>
        <location evidence="1">Nucleus</location>
    </subcellularLocation>
</comment>
<proteinExistence type="inferred from homology"/>
<dbReference type="Pfam" id="PF00176">
    <property type="entry name" value="SNF2-rel_dom"/>
    <property type="match status" value="1"/>
</dbReference>
<keyword evidence="8" id="KW-0539">Nucleus</keyword>
<evidence type="ECO:0000256" key="7">
    <source>
        <dbReference type="ARBA" id="ARBA00023125"/>
    </source>
</evidence>
<dbReference type="AlphaFoldDB" id="A0A6G0WX65"/>
<dbReference type="InterPro" id="IPR000330">
    <property type="entry name" value="SNF2_N"/>
</dbReference>
<dbReference type="InterPro" id="IPR027417">
    <property type="entry name" value="P-loop_NTPase"/>
</dbReference>
<dbReference type="GO" id="GO:0003677">
    <property type="term" value="F:DNA binding"/>
    <property type="evidence" value="ECO:0007669"/>
    <property type="project" value="UniProtKB-KW"/>
</dbReference>
<dbReference type="GO" id="GO:0004386">
    <property type="term" value="F:helicase activity"/>
    <property type="evidence" value="ECO:0007669"/>
    <property type="project" value="UniProtKB-KW"/>
</dbReference>
<feature type="domain" description="Helicase ATP-binding" evidence="10">
    <location>
        <begin position="118"/>
        <end position="335"/>
    </location>
</feature>
<dbReference type="GO" id="GO:0005634">
    <property type="term" value="C:nucleus"/>
    <property type="evidence" value="ECO:0007669"/>
    <property type="project" value="UniProtKB-SubCell"/>
</dbReference>
<feature type="region of interest" description="Disordered" evidence="9">
    <location>
        <begin position="457"/>
        <end position="478"/>
    </location>
</feature>
<dbReference type="PROSITE" id="PS51192">
    <property type="entry name" value="HELICASE_ATP_BIND_1"/>
    <property type="match status" value="1"/>
</dbReference>
<dbReference type="SMART" id="SM00490">
    <property type="entry name" value="HELICc"/>
    <property type="match status" value="1"/>
</dbReference>
<feature type="domain" description="Helicase C-terminal" evidence="11">
    <location>
        <begin position="507"/>
        <end position="698"/>
    </location>
</feature>
<organism evidence="12 13">
    <name type="scientific">Aphanomyces euteiches</name>
    <dbReference type="NCBI Taxonomy" id="100861"/>
    <lineage>
        <taxon>Eukaryota</taxon>
        <taxon>Sar</taxon>
        <taxon>Stramenopiles</taxon>
        <taxon>Oomycota</taxon>
        <taxon>Saprolegniomycetes</taxon>
        <taxon>Saprolegniales</taxon>
        <taxon>Verrucalvaceae</taxon>
        <taxon>Aphanomyces</taxon>
    </lineage>
</organism>
<evidence type="ECO:0000259" key="11">
    <source>
        <dbReference type="PROSITE" id="PS51194"/>
    </source>
</evidence>
<evidence type="ECO:0000256" key="9">
    <source>
        <dbReference type="SAM" id="MobiDB-lite"/>
    </source>
</evidence>
<accession>A0A6G0WX65</accession>
<feature type="region of interest" description="Disordered" evidence="9">
    <location>
        <begin position="548"/>
        <end position="581"/>
    </location>
</feature>
<keyword evidence="7" id="KW-0238">DNA-binding</keyword>
<protein>
    <recommendedName>
        <fullName evidence="14">Helicase ATP-binding domain-containing protein</fullName>
    </recommendedName>
</protein>
<name>A0A6G0WX65_9STRA</name>
<dbReference type="InterPro" id="IPR049730">
    <property type="entry name" value="SNF2/RAD54-like_C"/>
</dbReference>
<feature type="compositionally biased region" description="Basic and acidic residues" evidence="9">
    <location>
        <begin position="71"/>
        <end position="82"/>
    </location>
</feature>
<dbReference type="InterPro" id="IPR001650">
    <property type="entry name" value="Helicase_C-like"/>
</dbReference>
<dbReference type="Gene3D" id="3.40.50.10810">
    <property type="entry name" value="Tandem AAA-ATPase domain"/>
    <property type="match status" value="1"/>
</dbReference>
<sequence length="749" mass="84273">MQDDECSCGCLPCLCVTEEEVIQANKLAKLRAMLQTTTAPCDFCLMLPCICDGEPLPVANTEPEEEDQDESNEKKLPKDAYGRVELGPDDNESTGIWIAEELEKVLKPHQREGVQFLLQHVANNQGCILADYMGLGKTIQLITTIHSFLIDGIPHRSQRTALVLCPTVCILNWVQEFQKWLTPASLEKCPIYQMDTGSSYKCNTASRVTTLQEWKTTGGVLIMGYEMFRLLLNPSRVVNEPVLDVVTHMTTGMMEISDKKQNLVDRQLRQILPLLCSQGPDLVALDEGHRIKDPTSLLSTSLDQIKTTKRVVLTGYPLQNSLSEYWCMVNFCRPGFLGIYEEFRQNYEKPILEGNVEVSAKLTKLLSPVVLRRGRQLLNSHLPTKTEWIIHCQLSQLQHKLYLDFLSTTDRKQWDLFTAYTTLLQIVNHPDVLHRRLEALGDSSFSDNSDDIEQTKVDEWQPLLSSKPKPKKRKRPEVDQRLAANLEWAESSFPPEYVPNALDNSGKMVFLLELIRESRLKGDKLVVFSQSVTTLQCIAYFISQMNKSSPASSETSKGRRKTSKPRSSQQDTKPHNEYSGCLVIDGSLSSSKRMDHIKTFSESKSGIDVLLVSTKAGAEGINLHAANRLVLFDVSWNPSHDHQSMCRSHRIGQTKDVHVYRFVSHDTMEEKIYDQQVKKVGLSSNVVDAAVMQSSSGPTSSFFALPEAPSLDTMRNHALSGDTVLDKCLAAVGKWVPKYFQAVSESIDE</sequence>
<dbReference type="EMBL" id="VJMJ01000137">
    <property type="protein sequence ID" value="KAF0732084.1"/>
    <property type="molecule type" value="Genomic_DNA"/>
</dbReference>
<dbReference type="SMART" id="SM00487">
    <property type="entry name" value="DEXDc"/>
    <property type="match status" value="1"/>
</dbReference>
<dbReference type="GO" id="GO:0016887">
    <property type="term" value="F:ATP hydrolysis activity"/>
    <property type="evidence" value="ECO:0007669"/>
    <property type="project" value="InterPro"/>
</dbReference>
<dbReference type="CDD" id="cd18793">
    <property type="entry name" value="SF2_C_SNF"/>
    <property type="match status" value="1"/>
</dbReference>
<gene>
    <name evidence="12" type="ORF">Ae201684_010737</name>
</gene>
<feature type="region of interest" description="Disordered" evidence="9">
    <location>
        <begin position="60"/>
        <end position="86"/>
    </location>
</feature>
<keyword evidence="3" id="KW-0547">Nucleotide-binding</keyword>
<dbReference type="VEuPathDB" id="FungiDB:AeMF1_020962"/>
<dbReference type="Gene3D" id="3.40.50.300">
    <property type="entry name" value="P-loop containing nucleotide triphosphate hydrolases"/>
    <property type="match status" value="1"/>
</dbReference>
<dbReference type="PROSITE" id="PS51194">
    <property type="entry name" value="HELICASE_CTER"/>
    <property type="match status" value="1"/>
</dbReference>
<keyword evidence="5" id="KW-0347">Helicase</keyword>
<keyword evidence="6" id="KW-0067">ATP-binding</keyword>
<evidence type="ECO:0000256" key="4">
    <source>
        <dbReference type="ARBA" id="ARBA00022801"/>
    </source>
</evidence>
<dbReference type="InterPro" id="IPR014001">
    <property type="entry name" value="Helicase_ATP-bd"/>
</dbReference>
<evidence type="ECO:0000256" key="2">
    <source>
        <dbReference type="ARBA" id="ARBA00007025"/>
    </source>
</evidence>
<dbReference type="PANTHER" id="PTHR45797:SF1">
    <property type="entry name" value="HELICASE ARIP4"/>
    <property type="match status" value="1"/>
</dbReference>
<evidence type="ECO:0000259" key="10">
    <source>
        <dbReference type="PROSITE" id="PS51192"/>
    </source>
</evidence>
<keyword evidence="4" id="KW-0378">Hydrolase</keyword>
<dbReference type="GO" id="GO:0005524">
    <property type="term" value="F:ATP binding"/>
    <property type="evidence" value="ECO:0007669"/>
    <property type="project" value="UniProtKB-KW"/>
</dbReference>
<dbReference type="Pfam" id="PF00271">
    <property type="entry name" value="Helicase_C"/>
    <property type="match status" value="1"/>
</dbReference>
<evidence type="ECO:0000256" key="1">
    <source>
        <dbReference type="ARBA" id="ARBA00004123"/>
    </source>
</evidence>
<evidence type="ECO:0000256" key="3">
    <source>
        <dbReference type="ARBA" id="ARBA00022741"/>
    </source>
</evidence>
<keyword evidence="13" id="KW-1185">Reference proteome</keyword>
<dbReference type="InterPro" id="IPR044574">
    <property type="entry name" value="ARIP4-like"/>
</dbReference>
<evidence type="ECO:0008006" key="14">
    <source>
        <dbReference type="Google" id="ProtNLM"/>
    </source>
</evidence>
<dbReference type="SUPFAM" id="SSF52540">
    <property type="entry name" value="P-loop containing nucleoside triphosphate hydrolases"/>
    <property type="match status" value="2"/>
</dbReference>
<reference evidence="12 13" key="1">
    <citation type="submission" date="2019-07" db="EMBL/GenBank/DDBJ databases">
        <title>Genomics analysis of Aphanomyces spp. identifies a new class of oomycete effector associated with host adaptation.</title>
        <authorList>
            <person name="Gaulin E."/>
        </authorList>
    </citation>
    <scope>NUCLEOTIDE SEQUENCE [LARGE SCALE GENOMIC DNA]</scope>
    <source>
        <strain evidence="12 13">ATCC 201684</strain>
    </source>
</reference>